<feature type="transmembrane region" description="Helical" evidence="7">
    <location>
        <begin position="273"/>
        <end position="297"/>
    </location>
</feature>
<keyword evidence="5 7" id="KW-1133">Transmembrane helix</keyword>
<evidence type="ECO:0000256" key="1">
    <source>
        <dbReference type="ARBA" id="ARBA00004141"/>
    </source>
</evidence>
<evidence type="ECO:0000313" key="10">
    <source>
        <dbReference type="Proteomes" id="UP000198588"/>
    </source>
</evidence>
<evidence type="ECO:0000256" key="2">
    <source>
        <dbReference type="ARBA" id="ARBA00022676"/>
    </source>
</evidence>
<dbReference type="STRING" id="1165689.SAMN02927914_03507"/>
<evidence type="ECO:0000256" key="5">
    <source>
        <dbReference type="ARBA" id="ARBA00022989"/>
    </source>
</evidence>
<keyword evidence="4 7" id="KW-0812">Transmembrane</keyword>
<dbReference type="GO" id="GO:0016757">
    <property type="term" value="F:glycosyltransferase activity"/>
    <property type="evidence" value="ECO:0007669"/>
    <property type="project" value="UniProtKB-KW"/>
</dbReference>
<comment type="subcellular location">
    <subcellularLocation>
        <location evidence="1">Membrane</location>
        <topology evidence="1">Multi-pass membrane protein</topology>
    </subcellularLocation>
</comment>
<dbReference type="SUPFAM" id="SSF53448">
    <property type="entry name" value="Nucleotide-diphospho-sugar transferases"/>
    <property type="match status" value="1"/>
</dbReference>
<evidence type="ECO:0000259" key="8">
    <source>
        <dbReference type="Pfam" id="PF00535"/>
    </source>
</evidence>
<organism evidence="9 10">
    <name type="scientific">Mesorhizobium qingshengii</name>
    <dbReference type="NCBI Taxonomy" id="1165689"/>
    <lineage>
        <taxon>Bacteria</taxon>
        <taxon>Pseudomonadati</taxon>
        <taxon>Pseudomonadota</taxon>
        <taxon>Alphaproteobacteria</taxon>
        <taxon>Hyphomicrobiales</taxon>
        <taxon>Phyllobacteriaceae</taxon>
        <taxon>Mesorhizobium</taxon>
    </lineage>
</organism>
<dbReference type="EMBL" id="FMXM01000010">
    <property type="protein sequence ID" value="SDA83856.1"/>
    <property type="molecule type" value="Genomic_DNA"/>
</dbReference>
<keyword evidence="2 9" id="KW-0328">Glycosyltransferase</keyword>
<sequence length="342" mass="38481">MVETQNITTRRAVMLSVVVPCYNELDGVAELHRRVTAACLEHGPSYEIVLVIDGATDGTREAIFQLAEKDDHVVAIDLARNYGHQIALSAGLEFCRGQRILILDADLQDPPELLGAMMAKMNEGFDVVYGQRLTRDGESWFKLVSASMFYRLLGRMVDVDIAPNSGDFRLMSRRALDHLNAMPERYRFIRGMVSWIGLKQVAFPYERHRRFAGTTHYPLKKMVLLAIDAMTSFSIAPLRFASLLGMMFGLLGLVVLGYTLFEWTAGNVLPGWTSLAAIILILGSVQLMVLGIFGEYLGRMYMETKRRPLYFVNEIVSRSQAAEDKDLPVHRLQEMAKRAARA</sequence>
<dbReference type="AlphaFoldDB" id="A0A1G5YNB0"/>
<dbReference type="InterPro" id="IPR050256">
    <property type="entry name" value="Glycosyltransferase_2"/>
</dbReference>
<evidence type="ECO:0000256" key="6">
    <source>
        <dbReference type="ARBA" id="ARBA00023136"/>
    </source>
</evidence>
<evidence type="ECO:0000256" key="3">
    <source>
        <dbReference type="ARBA" id="ARBA00022679"/>
    </source>
</evidence>
<keyword evidence="3 9" id="KW-0808">Transferase</keyword>
<name>A0A1G5YNB0_9HYPH</name>
<feature type="transmembrane region" description="Helical" evidence="7">
    <location>
        <begin position="240"/>
        <end position="261"/>
    </location>
</feature>
<dbReference type="Pfam" id="PF00535">
    <property type="entry name" value="Glycos_transf_2"/>
    <property type="match status" value="1"/>
</dbReference>
<dbReference type="CDD" id="cd04187">
    <property type="entry name" value="DPM1_like_bac"/>
    <property type="match status" value="1"/>
</dbReference>
<dbReference type="InterPro" id="IPR001173">
    <property type="entry name" value="Glyco_trans_2-like"/>
</dbReference>
<gene>
    <name evidence="9" type="ORF">SAMN02927914_03507</name>
</gene>
<dbReference type="PANTHER" id="PTHR48090:SF1">
    <property type="entry name" value="PROPHAGE BACTOPRENOL GLUCOSYL TRANSFERASE HOMOLOG"/>
    <property type="match status" value="1"/>
</dbReference>
<evidence type="ECO:0000256" key="4">
    <source>
        <dbReference type="ARBA" id="ARBA00022692"/>
    </source>
</evidence>
<proteinExistence type="predicted"/>
<evidence type="ECO:0000256" key="7">
    <source>
        <dbReference type="SAM" id="Phobius"/>
    </source>
</evidence>
<protein>
    <submittedName>
        <fullName evidence="9">Dolichol-phosphate mannosyltransferase</fullName>
    </submittedName>
</protein>
<dbReference type="Gene3D" id="3.90.550.10">
    <property type="entry name" value="Spore Coat Polysaccharide Biosynthesis Protein SpsA, Chain A"/>
    <property type="match status" value="1"/>
</dbReference>
<feature type="domain" description="Glycosyltransferase 2-like" evidence="8">
    <location>
        <begin position="16"/>
        <end position="178"/>
    </location>
</feature>
<dbReference type="Proteomes" id="UP000198588">
    <property type="component" value="Unassembled WGS sequence"/>
</dbReference>
<keyword evidence="6 7" id="KW-0472">Membrane</keyword>
<evidence type="ECO:0000313" key="9">
    <source>
        <dbReference type="EMBL" id="SDA83856.1"/>
    </source>
</evidence>
<dbReference type="GO" id="GO:0005886">
    <property type="term" value="C:plasma membrane"/>
    <property type="evidence" value="ECO:0007669"/>
    <property type="project" value="TreeGrafter"/>
</dbReference>
<accession>A0A1G5YNB0</accession>
<dbReference type="PANTHER" id="PTHR48090">
    <property type="entry name" value="UNDECAPRENYL-PHOSPHATE 4-DEOXY-4-FORMAMIDO-L-ARABINOSE TRANSFERASE-RELATED"/>
    <property type="match status" value="1"/>
</dbReference>
<reference evidence="9 10" key="1">
    <citation type="submission" date="2016-10" db="EMBL/GenBank/DDBJ databases">
        <authorList>
            <person name="de Groot N.N."/>
        </authorList>
    </citation>
    <scope>NUCLEOTIDE SEQUENCE [LARGE SCALE GENOMIC DNA]</scope>
    <source>
        <strain evidence="9 10">CGMCC 1.12097</strain>
    </source>
</reference>
<dbReference type="InterPro" id="IPR029044">
    <property type="entry name" value="Nucleotide-diphossugar_trans"/>
</dbReference>